<dbReference type="Gene3D" id="3.20.20.140">
    <property type="entry name" value="Metal-dependent hydrolases"/>
    <property type="match status" value="1"/>
</dbReference>
<gene>
    <name evidence="2" type="ORF">NQU54_24380</name>
</gene>
<dbReference type="InterPro" id="IPR032466">
    <property type="entry name" value="Metal_Hydrolase"/>
</dbReference>
<dbReference type="SUPFAM" id="SSF51338">
    <property type="entry name" value="Composite domain of metallo-dependent hydrolases"/>
    <property type="match status" value="1"/>
</dbReference>
<dbReference type="PANTHER" id="PTHR43794:SF5">
    <property type="entry name" value="CHLOROHYDROLASE FAMILY PROTEIN"/>
    <property type="match status" value="1"/>
</dbReference>
<protein>
    <submittedName>
        <fullName evidence="2">Amidohydrolase family protein</fullName>
    </submittedName>
</protein>
<dbReference type="InterPro" id="IPR050287">
    <property type="entry name" value="MTA/SAH_deaminase"/>
</dbReference>
<name>A0A9X2RVJ9_STRMQ</name>
<accession>A0A9X2RVJ9</accession>
<keyword evidence="3" id="KW-1185">Reference proteome</keyword>
<evidence type="ECO:0000313" key="3">
    <source>
        <dbReference type="Proteomes" id="UP001142400"/>
    </source>
</evidence>
<dbReference type="PANTHER" id="PTHR43794">
    <property type="entry name" value="AMINOHYDROLASE SSNA-RELATED"/>
    <property type="match status" value="1"/>
</dbReference>
<evidence type="ECO:0000259" key="1">
    <source>
        <dbReference type="Pfam" id="PF01979"/>
    </source>
</evidence>
<dbReference type="InterPro" id="IPR011059">
    <property type="entry name" value="Metal-dep_hydrolase_composite"/>
</dbReference>
<dbReference type="SUPFAM" id="SSF51556">
    <property type="entry name" value="Metallo-dependent hydrolases"/>
    <property type="match status" value="1"/>
</dbReference>
<dbReference type="InterPro" id="IPR006680">
    <property type="entry name" value="Amidohydro-rel"/>
</dbReference>
<dbReference type="Pfam" id="PF01979">
    <property type="entry name" value="Amidohydro_1"/>
    <property type="match status" value="1"/>
</dbReference>
<dbReference type="AlphaFoldDB" id="A0A9X2RVJ9"/>
<dbReference type="Proteomes" id="UP001142400">
    <property type="component" value="Unassembled WGS sequence"/>
</dbReference>
<dbReference type="EMBL" id="JANIIC010000030">
    <property type="protein sequence ID" value="MCQ8832123.1"/>
    <property type="molecule type" value="Genomic_DNA"/>
</dbReference>
<dbReference type="GO" id="GO:0016810">
    <property type="term" value="F:hydrolase activity, acting on carbon-nitrogen (but not peptide) bonds"/>
    <property type="evidence" value="ECO:0007669"/>
    <property type="project" value="InterPro"/>
</dbReference>
<organism evidence="2 3">
    <name type="scientific">Streptomyces malaysiensis subsp. samsunensis</name>
    <dbReference type="NCBI Taxonomy" id="459658"/>
    <lineage>
        <taxon>Bacteria</taxon>
        <taxon>Bacillati</taxon>
        <taxon>Actinomycetota</taxon>
        <taxon>Actinomycetes</taxon>
        <taxon>Kitasatosporales</taxon>
        <taxon>Streptomycetaceae</taxon>
        <taxon>Streptomyces</taxon>
        <taxon>Streptomyces violaceusniger group</taxon>
    </lineage>
</organism>
<evidence type="ECO:0000313" key="2">
    <source>
        <dbReference type="EMBL" id="MCQ8832123.1"/>
    </source>
</evidence>
<dbReference type="RefSeq" id="WP_257632976.1">
    <property type="nucleotide sequence ID" value="NZ_JANIIC010000030.1"/>
</dbReference>
<feature type="domain" description="Amidohydrolase-related" evidence="1">
    <location>
        <begin position="54"/>
        <end position="417"/>
    </location>
</feature>
<comment type="caution">
    <text evidence="2">The sequence shown here is derived from an EMBL/GenBank/DDBJ whole genome shotgun (WGS) entry which is preliminary data.</text>
</comment>
<sequence length="473" mass="52007">MSTYILAGAHVVVGDPRLRQFQKVDLEIADGVITRIGDRLTRAGAEVRDVSWAWIIPGLVDTHHHLWQATMRALTSDFTLDDYFWTIRRNHSGSHRAVDVYNGTYGAAAALLDAGTTCTVDFSHCIVTPEHADAGITAIKDSGIRAVWCYGFYHQPVDHPWFTSPEQRYDDARRIRATYFSGDDDRVRFGVSPHEMARVPFEQIAQEIRMGRELDGLVHPHTNTRWRPGHRSDIKRWHEAGLLWEKQLHSHCNCVDADDLKILADTGCAVSSTPETEVGMGLGYTVLRAADRAGVTTGLGADIQSNNSPDLFTAMRIALASERGRYHQPVIEADGTSPLEGVALRTEDVLHFATLGGARGLGLGDVCGSIEVGKAADLLLIRADTPRLHPIVDPINAIVMHVTVADIDTVLVGGDTVKKDGRLLPSISRKAIKGLDESGAWVDEVVRAGLGWTPEKPEWMGTEREHRVSNTGE</sequence>
<reference evidence="2" key="1">
    <citation type="submission" date="2022-06" db="EMBL/GenBank/DDBJ databases">
        <title>WGS of actinobacteria.</title>
        <authorList>
            <person name="Thawai C."/>
        </authorList>
    </citation>
    <scope>NUCLEOTIDE SEQUENCE</scope>
    <source>
        <strain evidence="2">DSM 42010</strain>
    </source>
</reference>
<proteinExistence type="predicted"/>
<dbReference type="Gene3D" id="2.30.40.10">
    <property type="entry name" value="Urease, subunit C, domain 1"/>
    <property type="match status" value="1"/>
</dbReference>